<dbReference type="OrthoDB" id="57422at2157"/>
<evidence type="ECO:0000313" key="8">
    <source>
        <dbReference type="EMBL" id="SDW52042.1"/>
    </source>
</evidence>
<dbReference type="AlphaFoldDB" id="A0A1L3Q323"/>
<evidence type="ECO:0000256" key="3">
    <source>
        <dbReference type="ARBA" id="ARBA00022989"/>
    </source>
</evidence>
<dbReference type="STRING" id="2177.BHR79_07060"/>
<dbReference type="EMBL" id="CP017921">
    <property type="protein sequence ID" value="APH39267.1"/>
    <property type="molecule type" value="Genomic_DNA"/>
</dbReference>
<dbReference type="GO" id="GO:0005886">
    <property type="term" value="C:plasma membrane"/>
    <property type="evidence" value="ECO:0007669"/>
    <property type="project" value="UniProtKB-SubCell"/>
</dbReference>
<protein>
    <recommendedName>
        <fullName evidence="5">Probable membrane transporter protein</fullName>
    </recommendedName>
</protein>
<reference evidence="8 10" key="2">
    <citation type="submission" date="2016-10" db="EMBL/GenBank/DDBJ databases">
        <authorList>
            <person name="de Groot N.N."/>
        </authorList>
    </citation>
    <scope>NUCLEOTIDE SEQUENCE [LARGE SCALE GENOMIC DNA]</scope>
    <source>
        <strain evidence="8 10">Z-7982</strain>
    </source>
</reference>
<name>A0A1L3Q323_9EURY</name>
<comment type="similarity">
    <text evidence="5">Belongs to the 4-toluene sulfonate uptake permease (TSUP) (TC 2.A.102) family.</text>
</comment>
<dbReference type="Proteomes" id="UP000186879">
    <property type="component" value="Chromosome"/>
</dbReference>
<dbReference type="PANTHER" id="PTHR43701:SF2">
    <property type="entry name" value="MEMBRANE TRANSPORTER PROTEIN YJNA-RELATED"/>
    <property type="match status" value="1"/>
</dbReference>
<dbReference type="EMBL" id="RJJG01000003">
    <property type="protein sequence ID" value="RNI09670.1"/>
    <property type="molecule type" value="Genomic_DNA"/>
</dbReference>
<accession>A0A1L3Q323</accession>
<organism evidence="6 9">
    <name type="scientific">Methanohalophilus halophilus</name>
    <dbReference type="NCBI Taxonomy" id="2177"/>
    <lineage>
        <taxon>Archaea</taxon>
        <taxon>Methanobacteriati</taxon>
        <taxon>Methanobacteriota</taxon>
        <taxon>Stenosarchaea group</taxon>
        <taxon>Methanomicrobia</taxon>
        <taxon>Methanosarcinales</taxon>
        <taxon>Methanosarcinaceae</taxon>
        <taxon>Methanohalophilus</taxon>
    </lineage>
</organism>
<proteinExistence type="inferred from homology"/>
<dbReference type="Proteomes" id="UP000267921">
    <property type="component" value="Unassembled WGS sequence"/>
</dbReference>
<keyword evidence="3 5" id="KW-1133">Transmembrane helix</keyword>
<feature type="transmembrane region" description="Helical" evidence="5">
    <location>
        <begin position="139"/>
        <end position="164"/>
    </location>
</feature>
<dbReference type="InterPro" id="IPR002781">
    <property type="entry name" value="TM_pro_TauE-like"/>
</dbReference>
<feature type="transmembrane region" description="Helical" evidence="5">
    <location>
        <begin position="71"/>
        <end position="93"/>
    </location>
</feature>
<evidence type="ECO:0000313" key="9">
    <source>
        <dbReference type="Proteomes" id="UP000186879"/>
    </source>
</evidence>
<feature type="transmembrane region" description="Helical" evidence="5">
    <location>
        <begin position="7"/>
        <end position="37"/>
    </location>
</feature>
<dbReference type="InterPro" id="IPR051598">
    <property type="entry name" value="TSUP/Inactive_protease-like"/>
</dbReference>
<dbReference type="RefSeq" id="WP_072561699.1">
    <property type="nucleotide sequence ID" value="NZ_CP017921.1"/>
</dbReference>
<evidence type="ECO:0000256" key="2">
    <source>
        <dbReference type="ARBA" id="ARBA00022692"/>
    </source>
</evidence>
<evidence type="ECO:0000313" key="6">
    <source>
        <dbReference type="EMBL" id="APH39267.1"/>
    </source>
</evidence>
<feature type="transmembrane region" description="Helical" evidence="5">
    <location>
        <begin position="99"/>
        <end position="118"/>
    </location>
</feature>
<comment type="subcellular location">
    <subcellularLocation>
        <location evidence="5">Cell membrane</location>
        <topology evidence="5">Multi-pass membrane protein</topology>
    </subcellularLocation>
    <subcellularLocation>
        <location evidence="1">Membrane</location>
        <topology evidence="1">Multi-pass membrane protein</topology>
    </subcellularLocation>
</comment>
<reference evidence="7 11" key="3">
    <citation type="submission" date="2018-10" db="EMBL/GenBank/DDBJ databases">
        <title>Cultivation of a novel Methanohalophilus strain from Kebrit Deep of the Red Sea and a genomic comparison of members of the genus Methanohalophilus.</title>
        <authorList>
            <person name="Guan Y."/>
            <person name="Ngugi D.K."/>
            <person name="Stingl U."/>
        </authorList>
    </citation>
    <scope>NUCLEOTIDE SEQUENCE [LARGE SCALE GENOMIC DNA]</scope>
    <source>
        <strain evidence="7 11">DSM 3094</strain>
    </source>
</reference>
<dbReference type="EMBL" id="FNMU01000003">
    <property type="protein sequence ID" value="SDW52042.1"/>
    <property type="molecule type" value="Genomic_DNA"/>
</dbReference>
<keyword evidence="5" id="KW-1003">Cell membrane</keyword>
<feature type="transmembrane region" description="Helical" evidence="5">
    <location>
        <begin position="235"/>
        <end position="255"/>
    </location>
</feature>
<dbReference type="PANTHER" id="PTHR43701">
    <property type="entry name" value="MEMBRANE TRANSPORTER PROTEIN MJ0441-RELATED"/>
    <property type="match status" value="1"/>
</dbReference>
<keyword evidence="2 5" id="KW-0812">Transmembrane</keyword>
<feature type="transmembrane region" description="Helical" evidence="5">
    <location>
        <begin position="196"/>
        <end position="214"/>
    </location>
</feature>
<evidence type="ECO:0000313" key="10">
    <source>
        <dbReference type="Proteomes" id="UP000198669"/>
    </source>
</evidence>
<dbReference type="Proteomes" id="UP000198669">
    <property type="component" value="Unassembled WGS sequence"/>
</dbReference>
<keyword evidence="9" id="KW-1185">Reference proteome</keyword>
<evidence type="ECO:0000256" key="1">
    <source>
        <dbReference type="ARBA" id="ARBA00004141"/>
    </source>
</evidence>
<evidence type="ECO:0000256" key="5">
    <source>
        <dbReference type="RuleBase" id="RU363041"/>
    </source>
</evidence>
<evidence type="ECO:0000313" key="7">
    <source>
        <dbReference type="EMBL" id="RNI09670.1"/>
    </source>
</evidence>
<evidence type="ECO:0000313" key="11">
    <source>
        <dbReference type="Proteomes" id="UP000267921"/>
    </source>
</evidence>
<keyword evidence="4 5" id="KW-0472">Membrane</keyword>
<feature type="transmembrane region" description="Helical" evidence="5">
    <location>
        <begin position="43"/>
        <end position="64"/>
    </location>
</feature>
<dbReference type="Pfam" id="PF01925">
    <property type="entry name" value="TauE"/>
    <property type="match status" value="1"/>
</dbReference>
<evidence type="ECO:0000256" key="4">
    <source>
        <dbReference type="ARBA" id="ARBA00023136"/>
    </source>
</evidence>
<gene>
    <name evidence="6" type="ORF">BHR79_07060</name>
    <name evidence="7" type="ORF">EFE40_03185</name>
    <name evidence="8" type="ORF">SAMN04515625_1099</name>
</gene>
<reference evidence="6 9" key="1">
    <citation type="submission" date="2016-10" db="EMBL/GenBank/DDBJ databases">
        <title>Methanohalophilus halophilus.</title>
        <authorList>
            <person name="L'haridon S."/>
        </authorList>
    </citation>
    <scope>NUCLEOTIDE SEQUENCE [LARGE SCALE GENOMIC DNA]</scope>
    <source>
        <strain evidence="6 9">Z-7982</strain>
    </source>
</reference>
<dbReference type="KEGG" id="mhaz:BHR79_07060"/>
<dbReference type="GeneID" id="30583513"/>
<sequence>MAVDPFLLALLILGLSSIFALLGIGGAVIYVPLFYWIGIDLRIAIPLALLLNVTTAGSASFTYLKKKMIDFHTAIPFLIFSVIGAPIGTHIGMRVSEETILFIFSVVIVLVGLSMLINGKKQAYISDPATHRRLFLGSLVGIAVGISAGMLGIGGGTFVVPLLLGLGYGIREAPATSSLIVMISSLSGLLSHLNNIEISGTTMILFATVSLIGSQFGSRIMYTSKWNLETLSRKYFKKIFGLMLIVVAVLLQYRISF</sequence>